<feature type="coiled-coil region" evidence="1">
    <location>
        <begin position="110"/>
        <end position="155"/>
    </location>
</feature>
<evidence type="ECO:0000256" key="2">
    <source>
        <dbReference type="SAM" id="MobiDB-lite"/>
    </source>
</evidence>
<dbReference type="RefSeq" id="WP_203241601.1">
    <property type="nucleotide sequence ID" value="NZ_JAFBRH010000001.1"/>
</dbReference>
<dbReference type="AlphaFoldDB" id="A0AAE2VWP7"/>
<protein>
    <submittedName>
        <fullName evidence="3">Uncharacterized protein</fullName>
    </submittedName>
</protein>
<evidence type="ECO:0000313" key="4">
    <source>
        <dbReference type="Proteomes" id="UP000732193"/>
    </source>
</evidence>
<evidence type="ECO:0000256" key="1">
    <source>
        <dbReference type="SAM" id="Coils"/>
    </source>
</evidence>
<dbReference type="Proteomes" id="UP000732193">
    <property type="component" value="Unassembled WGS sequence"/>
</dbReference>
<organism evidence="3 4">
    <name type="scientific">Sulfitobacter geojensis</name>
    <dbReference type="NCBI Taxonomy" id="1342299"/>
    <lineage>
        <taxon>Bacteria</taxon>
        <taxon>Pseudomonadati</taxon>
        <taxon>Pseudomonadota</taxon>
        <taxon>Alphaproteobacteria</taxon>
        <taxon>Rhodobacterales</taxon>
        <taxon>Roseobacteraceae</taxon>
        <taxon>Sulfitobacter</taxon>
    </lineage>
</organism>
<keyword evidence="1" id="KW-0175">Coiled coil</keyword>
<name>A0AAE2VWP7_9RHOB</name>
<reference evidence="3 4" key="1">
    <citation type="submission" date="2021-01" db="EMBL/GenBank/DDBJ databases">
        <title>Diatom-associated Roseobacters Show Island Model of Population Structure.</title>
        <authorList>
            <person name="Qu L."/>
            <person name="Feng X."/>
            <person name="Chen Y."/>
            <person name="Li L."/>
            <person name="Wang X."/>
            <person name="Hu Z."/>
            <person name="Wang H."/>
            <person name="Luo H."/>
        </authorList>
    </citation>
    <scope>NUCLEOTIDE SEQUENCE [LARGE SCALE GENOMIC DNA]</scope>
    <source>
        <strain evidence="3 4">TR60-84</strain>
    </source>
</reference>
<proteinExistence type="predicted"/>
<comment type="caution">
    <text evidence="3">The sequence shown here is derived from an EMBL/GenBank/DDBJ whole genome shotgun (WGS) entry which is preliminary data.</text>
</comment>
<accession>A0AAE2VWP7</accession>
<feature type="region of interest" description="Disordered" evidence="2">
    <location>
        <begin position="1"/>
        <end position="26"/>
    </location>
</feature>
<dbReference type="EMBL" id="JAFBRM010000001">
    <property type="protein sequence ID" value="MBM1713177.1"/>
    <property type="molecule type" value="Genomic_DNA"/>
</dbReference>
<sequence>MAKTSTERMREKKEREEAAHRAAEDSAHPYFKETFSEFLSHESNYSNVEIALGLAGIEAPLIENEQGPEVFALEDVIAGVENPFPGASGAIGRAEITIDCLIDAAMELAIVVQNYKRQEIEARLKELENSDTADRATAMKEAVKLNKILDQLDKQVRRSFPQWKVTGI</sequence>
<keyword evidence="4" id="KW-1185">Reference proteome</keyword>
<evidence type="ECO:0000313" key="3">
    <source>
        <dbReference type="EMBL" id="MBM1713177.1"/>
    </source>
</evidence>
<gene>
    <name evidence="3" type="ORF">JQV55_06355</name>
</gene>